<feature type="chain" id="PRO_5012620547" evidence="7">
    <location>
        <begin position="24"/>
        <end position="547"/>
    </location>
</feature>
<feature type="transmembrane region" description="Helical" evidence="6">
    <location>
        <begin position="62"/>
        <end position="82"/>
    </location>
</feature>
<keyword evidence="4 6" id="KW-1133">Transmembrane helix</keyword>
<keyword evidence="2" id="KW-0813">Transport</keyword>
<feature type="transmembrane region" description="Helical" evidence="6">
    <location>
        <begin position="324"/>
        <end position="341"/>
    </location>
</feature>
<evidence type="ECO:0000256" key="5">
    <source>
        <dbReference type="ARBA" id="ARBA00023136"/>
    </source>
</evidence>
<dbReference type="PANTHER" id="PTHR43568">
    <property type="entry name" value="P PROTEIN"/>
    <property type="match status" value="1"/>
</dbReference>
<feature type="transmembrane region" description="Helical" evidence="6">
    <location>
        <begin position="475"/>
        <end position="495"/>
    </location>
</feature>
<dbReference type="EMBL" id="FXAK01000002">
    <property type="protein sequence ID" value="SMF37321.1"/>
    <property type="molecule type" value="Genomic_DNA"/>
</dbReference>
<feature type="signal peptide" evidence="7">
    <location>
        <begin position="1"/>
        <end position="23"/>
    </location>
</feature>
<dbReference type="STRING" id="286727.SAMN02982917_1920"/>
<evidence type="ECO:0000256" key="6">
    <source>
        <dbReference type="SAM" id="Phobius"/>
    </source>
</evidence>
<evidence type="ECO:0000256" key="2">
    <source>
        <dbReference type="ARBA" id="ARBA00022448"/>
    </source>
</evidence>
<sequence>MPNKISAALAGALVLLPATAALADTGHGHFAYSTDGGAQIAVGLLLAALFATLIAETFHKTLAAGAVVAVMLMVSAATPLHIMDFDTAVRAVDWNVIFLLGSMMAIVSVLIGTRVFDWLNARMVTWARGRSKLLANTVIVATAVLSAFADNVTTVLFMAPVVSKAARSLRVSVWALAMPMVMAANIGGTATLIGDPPNVIVGVAAGLPFMDFIYFLAVPVIFMIVALCAFSAFWYRRDLAGAHAESDGDAETVELQDPKVLSWTLGVVGLTFLGFFTHSITHLPVGVVAFAGAVLTMAGRHIILRGPLGPKKAEHLFTHGFEHGIEWLTLGFFIFLFMAISSAEHTGLIAAAAAKLQDLVQAVSVGFGMGLQAKLLTAALLILVFSAVVSAVVDNIPYTIAAAAIVRVLAASFATEFTAAGLGGTDLQTTTNVLWWSLALGACLGGNGTLIGASANVTTIGLLEKDGHHMPFVSFLRFGLPVTAMTVGIAALYLTSYVYGGAVQTNVVGAMALLAMGVAAVLRGMSRRTPKTADETADGALSPPAGE</sequence>
<gene>
    <name evidence="9" type="ORF">SAMN02982917_1920</name>
</gene>
<feature type="transmembrane region" description="Helical" evidence="6">
    <location>
        <begin position="283"/>
        <end position="304"/>
    </location>
</feature>
<feature type="transmembrane region" description="Helical" evidence="6">
    <location>
        <begin position="260"/>
        <end position="276"/>
    </location>
</feature>
<feature type="transmembrane region" description="Helical" evidence="6">
    <location>
        <begin position="434"/>
        <end position="463"/>
    </location>
</feature>
<evidence type="ECO:0000256" key="7">
    <source>
        <dbReference type="SAM" id="SignalP"/>
    </source>
</evidence>
<feature type="transmembrane region" description="Helical" evidence="6">
    <location>
        <begin position="213"/>
        <end position="235"/>
    </location>
</feature>
<feature type="transmembrane region" description="Helical" evidence="6">
    <location>
        <begin position="375"/>
        <end position="393"/>
    </location>
</feature>
<reference evidence="9 10" key="1">
    <citation type="submission" date="2017-04" db="EMBL/GenBank/DDBJ databases">
        <authorList>
            <person name="Afonso C.L."/>
            <person name="Miller P.J."/>
            <person name="Scott M.A."/>
            <person name="Spackman E."/>
            <person name="Goraichik I."/>
            <person name="Dimitrov K.M."/>
            <person name="Suarez D.L."/>
            <person name="Swayne D.E."/>
        </authorList>
    </citation>
    <scope>NUCLEOTIDE SEQUENCE [LARGE SCALE GENOMIC DNA]</scope>
    <source>
        <strain evidence="9 10">A2P</strain>
    </source>
</reference>
<evidence type="ECO:0000256" key="3">
    <source>
        <dbReference type="ARBA" id="ARBA00022692"/>
    </source>
</evidence>
<feature type="transmembrane region" description="Helical" evidence="6">
    <location>
        <begin position="501"/>
        <end position="522"/>
    </location>
</feature>
<dbReference type="Pfam" id="PF03600">
    <property type="entry name" value="CitMHS"/>
    <property type="match status" value="1"/>
</dbReference>
<dbReference type="GO" id="GO:0055085">
    <property type="term" value="P:transmembrane transport"/>
    <property type="evidence" value="ECO:0007669"/>
    <property type="project" value="InterPro"/>
</dbReference>
<dbReference type="AlphaFoldDB" id="A0A1X7ENZ3"/>
<comment type="subcellular location">
    <subcellularLocation>
        <location evidence="1">Membrane</location>
        <topology evidence="1">Multi-pass membrane protein</topology>
    </subcellularLocation>
</comment>
<dbReference type="InterPro" id="IPR004680">
    <property type="entry name" value="Cit_transptr-like_dom"/>
</dbReference>
<dbReference type="InterPro" id="IPR051475">
    <property type="entry name" value="Diverse_Ion_Transporter"/>
</dbReference>
<dbReference type="GO" id="GO:0016020">
    <property type="term" value="C:membrane"/>
    <property type="evidence" value="ECO:0007669"/>
    <property type="project" value="UniProtKB-SubCell"/>
</dbReference>
<evidence type="ECO:0000256" key="1">
    <source>
        <dbReference type="ARBA" id="ARBA00004141"/>
    </source>
</evidence>
<evidence type="ECO:0000313" key="10">
    <source>
        <dbReference type="Proteomes" id="UP000192936"/>
    </source>
</evidence>
<keyword evidence="7" id="KW-0732">Signal</keyword>
<dbReference type="RefSeq" id="WP_085084533.1">
    <property type="nucleotide sequence ID" value="NZ_FXAK01000002.1"/>
</dbReference>
<evidence type="ECO:0000313" key="9">
    <source>
        <dbReference type="EMBL" id="SMF37321.1"/>
    </source>
</evidence>
<dbReference type="PANTHER" id="PTHR43568:SF1">
    <property type="entry name" value="P PROTEIN"/>
    <property type="match status" value="1"/>
</dbReference>
<feature type="transmembrane region" description="Helical" evidence="6">
    <location>
        <begin position="400"/>
        <end position="422"/>
    </location>
</feature>
<keyword evidence="5 6" id="KW-0472">Membrane</keyword>
<name>A0A1X7ENZ3_9PROT</name>
<evidence type="ECO:0000256" key="4">
    <source>
        <dbReference type="ARBA" id="ARBA00022989"/>
    </source>
</evidence>
<accession>A0A1X7ENZ3</accession>
<dbReference type="OrthoDB" id="9774335at2"/>
<organism evidence="9 10">
    <name type="scientific">Azospirillum oryzae</name>
    <dbReference type="NCBI Taxonomy" id="286727"/>
    <lineage>
        <taxon>Bacteria</taxon>
        <taxon>Pseudomonadati</taxon>
        <taxon>Pseudomonadota</taxon>
        <taxon>Alphaproteobacteria</taxon>
        <taxon>Rhodospirillales</taxon>
        <taxon>Azospirillaceae</taxon>
        <taxon>Azospirillum</taxon>
    </lineage>
</organism>
<proteinExistence type="predicted"/>
<feature type="transmembrane region" description="Helical" evidence="6">
    <location>
        <begin position="94"/>
        <end position="112"/>
    </location>
</feature>
<feature type="transmembrane region" description="Helical" evidence="6">
    <location>
        <begin position="36"/>
        <end position="55"/>
    </location>
</feature>
<feature type="transmembrane region" description="Helical" evidence="6">
    <location>
        <begin position="171"/>
        <end position="193"/>
    </location>
</feature>
<feature type="domain" description="Citrate transporter-like" evidence="8">
    <location>
        <begin position="53"/>
        <end position="441"/>
    </location>
</feature>
<keyword evidence="3 6" id="KW-0812">Transmembrane</keyword>
<dbReference type="Proteomes" id="UP000192936">
    <property type="component" value="Unassembled WGS sequence"/>
</dbReference>
<protein>
    <submittedName>
        <fullName evidence="9">Possible tyrosine transporter P-protein</fullName>
    </submittedName>
</protein>
<evidence type="ECO:0000259" key="8">
    <source>
        <dbReference type="Pfam" id="PF03600"/>
    </source>
</evidence>